<name>A0A0N7KZ44_9HYPH</name>
<feature type="region of interest" description="Disordered" evidence="1">
    <location>
        <begin position="177"/>
        <end position="227"/>
    </location>
</feature>
<proteinExistence type="predicted"/>
<reference evidence="3" key="1">
    <citation type="journal article" date="2015" name="Proc. Natl. Acad. Sci. U.S.A.">
        <title>Bacterial clade with the ribosomal RNA operon on a small plasmid rather than the chromosome.</title>
        <authorList>
            <person name="Anda M."/>
            <person name="Ohtsubo Y."/>
            <person name="Okubo T."/>
            <person name="Sugawara M."/>
            <person name="Nagata Y."/>
            <person name="Tsuda M."/>
            <person name="Minamisawa K."/>
            <person name="Mitsui H."/>
        </authorList>
    </citation>
    <scope>NUCLEOTIDE SEQUENCE</scope>
    <source>
        <strain evidence="3">DSM 15513</strain>
    </source>
</reference>
<evidence type="ECO:0008006" key="4">
    <source>
        <dbReference type="Google" id="ProtNLM"/>
    </source>
</evidence>
<feature type="chain" id="PRO_5006015010" description="Invasion associated locus B family protein" evidence="2">
    <location>
        <begin position="23"/>
        <end position="227"/>
    </location>
</feature>
<feature type="signal peptide" evidence="2">
    <location>
        <begin position="1"/>
        <end position="22"/>
    </location>
</feature>
<sequence length="227" mass="24343">MMQRHYSSLTIAAAFIGAAAFAGEAQAQQQRAPGAGAGSGQQLQTVPGEWFKVCSKQGENDICNTQFTLVADTRQLITALNLIEVSGQVNQKVVQAVVPTGRVIPAGVQVKIDDSTPVTLNYSVCFQDRCIAEAELTGDLVSKMKRGQQMNVTSINFQRQPNPVPITLSGFTAAYDGDPKDASEIASRQRELNEALQKQAEDRRKRFEAAQNAAKNADGEGGEAASQ</sequence>
<dbReference type="InterPro" id="IPR038696">
    <property type="entry name" value="IalB_sf"/>
</dbReference>
<dbReference type="AlphaFoldDB" id="A0A0N7KZ44"/>
<accession>A0A0N7KZ44</accession>
<dbReference type="EMBL" id="LC066397">
    <property type="protein sequence ID" value="BAT31489.1"/>
    <property type="molecule type" value="Genomic_DNA"/>
</dbReference>
<feature type="compositionally biased region" description="Basic and acidic residues" evidence="1">
    <location>
        <begin position="177"/>
        <end position="208"/>
    </location>
</feature>
<dbReference type="InterPro" id="IPR010642">
    <property type="entry name" value="Invasion_prot_B"/>
</dbReference>
<evidence type="ECO:0000256" key="2">
    <source>
        <dbReference type="SAM" id="SignalP"/>
    </source>
</evidence>
<organism evidence="3">
    <name type="scientific">Fulvimarina pelagi</name>
    <dbReference type="NCBI Taxonomy" id="217511"/>
    <lineage>
        <taxon>Bacteria</taxon>
        <taxon>Pseudomonadati</taxon>
        <taxon>Pseudomonadota</taxon>
        <taxon>Alphaproteobacteria</taxon>
        <taxon>Hyphomicrobiales</taxon>
        <taxon>Aurantimonadaceae</taxon>
        <taxon>Fulvimarina</taxon>
    </lineage>
</organism>
<evidence type="ECO:0000313" key="3">
    <source>
        <dbReference type="EMBL" id="BAT31489.1"/>
    </source>
</evidence>
<dbReference type="Gene3D" id="2.60.40.1880">
    <property type="entry name" value="Invasion associated locus B (IalB) protein"/>
    <property type="match status" value="1"/>
</dbReference>
<keyword evidence="2" id="KW-0732">Signal</keyword>
<protein>
    <recommendedName>
        <fullName evidence="4">Invasion associated locus B family protein</fullName>
    </recommendedName>
</protein>
<dbReference type="Pfam" id="PF06776">
    <property type="entry name" value="IalB"/>
    <property type="match status" value="1"/>
</dbReference>
<evidence type="ECO:0000256" key="1">
    <source>
        <dbReference type="SAM" id="MobiDB-lite"/>
    </source>
</evidence>